<comment type="caution">
    <text evidence="1">The sequence shown here is derived from an EMBL/GenBank/DDBJ whole genome shotgun (WGS) entry which is preliminary data.</text>
</comment>
<reference evidence="1" key="1">
    <citation type="submission" date="2023-07" db="EMBL/GenBank/DDBJ databases">
        <authorList>
            <person name="Kim M.K."/>
        </authorList>
    </citation>
    <scope>NUCLEOTIDE SEQUENCE</scope>
    <source>
        <strain evidence="1">M29</strain>
    </source>
</reference>
<dbReference type="Proteomes" id="UP001167796">
    <property type="component" value="Unassembled WGS sequence"/>
</dbReference>
<dbReference type="EMBL" id="JAUQSX010000001">
    <property type="protein sequence ID" value="MDO7845394.1"/>
    <property type="molecule type" value="Genomic_DNA"/>
</dbReference>
<sequence length="226" mass="24398">MVLCFGLLAAKTATGQSLPAALPSQWGWGARGALGYSTGPYRNSNARGEDTFSYPSAAVGLVLTRYVAKPRASIGLEALIEYNLVKVTYQRATPEPVYHPQTVFQGRLFVPLYLRTGTPASVLHGLLGAGPVLALFRSAPDAAYSPRAAELALLLGAEVRLAPWHRYETTFGLRLRASLTPSYEYSYPVYYTTSQGAHVAAESRDVGFSPWLGFTLATTFYPAAAQ</sequence>
<organism evidence="1 2">
    <name type="scientific">Hymenobacter mellowenesis</name>
    <dbReference type="NCBI Taxonomy" id="3063995"/>
    <lineage>
        <taxon>Bacteria</taxon>
        <taxon>Pseudomonadati</taxon>
        <taxon>Bacteroidota</taxon>
        <taxon>Cytophagia</taxon>
        <taxon>Cytophagales</taxon>
        <taxon>Hymenobacteraceae</taxon>
        <taxon>Hymenobacter</taxon>
    </lineage>
</organism>
<evidence type="ECO:0008006" key="3">
    <source>
        <dbReference type="Google" id="ProtNLM"/>
    </source>
</evidence>
<evidence type="ECO:0000313" key="2">
    <source>
        <dbReference type="Proteomes" id="UP001167796"/>
    </source>
</evidence>
<gene>
    <name evidence="1" type="ORF">Q5H92_03425</name>
</gene>
<dbReference type="RefSeq" id="WP_305010079.1">
    <property type="nucleotide sequence ID" value="NZ_JAUQSX010000001.1"/>
</dbReference>
<keyword evidence="2" id="KW-1185">Reference proteome</keyword>
<name>A0ABT9A6F2_9BACT</name>
<proteinExistence type="predicted"/>
<protein>
    <recommendedName>
        <fullName evidence="3">Outer membrane protein beta-barrel domain-containing protein</fullName>
    </recommendedName>
</protein>
<accession>A0ABT9A6F2</accession>
<evidence type="ECO:0000313" key="1">
    <source>
        <dbReference type="EMBL" id="MDO7845394.1"/>
    </source>
</evidence>